<evidence type="ECO:0000313" key="1">
    <source>
        <dbReference type="EMBL" id="KKK64292.1"/>
    </source>
</evidence>
<proteinExistence type="predicted"/>
<dbReference type="AlphaFoldDB" id="A0A0F8X589"/>
<gene>
    <name evidence="1" type="ORF">LCGC14_2985720</name>
</gene>
<organism evidence="1">
    <name type="scientific">marine sediment metagenome</name>
    <dbReference type="NCBI Taxonomy" id="412755"/>
    <lineage>
        <taxon>unclassified sequences</taxon>
        <taxon>metagenomes</taxon>
        <taxon>ecological metagenomes</taxon>
    </lineage>
</organism>
<accession>A0A0F8X589</accession>
<dbReference type="EMBL" id="LAZR01061086">
    <property type="protein sequence ID" value="KKK64292.1"/>
    <property type="molecule type" value="Genomic_DNA"/>
</dbReference>
<reference evidence="1" key="1">
    <citation type="journal article" date="2015" name="Nature">
        <title>Complex archaea that bridge the gap between prokaryotes and eukaryotes.</title>
        <authorList>
            <person name="Spang A."/>
            <person name="Saw J.H."/>
            <person name="Jorgensen S.L."/>
            <person name="Zaremba-Niedzwiedzka K."/>
            <person name="Martijn J."/>
            <person name="Lind A.E."/>
            <person name="van Eijk R."/>
            <person name="Schleper C."/>
            <person name="Guy L."/>
            <person name="Ettema T.J."/>
        </authorList>
    </citation>
    <scope>NUCLEOTIDE SEQUENCE</scope>
</reference>
<name>A0A0F8X589_9ZZZZ</name>
<protein>
    <submittedName>
        <fullName evidence="1">Uncharacterized protein</fullName>
    </submittedName>
</protein>
<comment type="caution">
    <text evidence="1">The sequence shown here is derived from an EMBL/GenBank/DDBJ whole genome shotgun (WGS) entry which is preliminary data.</text>
</comment>
<sequence length="100" mass="10267">MTLHGSVTVAVAGAAVKLGDGTSITSKAAAWVLIQASQNNTGRIFVGDSTVSSSSFGIQLSAGDSVSMPPCLAPNTYNLDNIFVNAENNGDLVTFLYEVV</sequence>